<evidence type="ECO:0000313" key="1">
    <source>
        <dbReference type="EMBL" id="KAH8006027.1"/>
    </source>
</evidence>
<evidence type="ECO:0000313" key="2">
    <source>
        <dbReference type="Proteomes" id="UP000827872"/>
    </source>
</evidence>
<accession>A0ACB8FLB7</accession>
<keyword evidence="2" id="KW-1185">Reference proteome</keyword>
<organism evidence="1 2">
    <name type="scientific">Sphaerodactylus townsendi</name>
    <dbReference type="NCBI Taxonomy" id="933632"/>
    <lineage>
        <taxon>Eukaryota</taxon>
        <taxon>Metazoa</taxon>
        <taxon>Chordata</taxon>
        <taxon>Craniata</taxon>
        <taxon>Vertebrata</taxon>
        <taxon>Euteleostomi</taxon>
        <taxon>Lepidosauria</taxon>
        <taxon>Squamata</taxon>
        <taxon>Bifurcata</taxon>
        <taxon>Gekkota</taxon>
        <taxon>Sphaerodactylidae</taxon>
        <taxon>Sphaerodactylus</taxon>
    </lineage>
</organism>
<gene>
    <name evidence="1" type="ORF">K3G42_031767</name>
</gene>
<protein>
    <submittedName>
        <fullName evidence="1">Uncharacterized protein</fullName>
    </submittedName>
</protein>
<comment type="caution">
    <text evidence="1">The sequence shown here is derived from an EMBL/GenBank/DDBJ whole genome shotgun (WGS) entry which is preliminary data.</text>
</comment>
<dbReference type="EMBL" id="CM037617">
    <property type="protein sequence ID" value="KAH8006027.1"/>
    <property type="molecule type" value="Genomic_DNA"/>
</dbReference>
<sequence>MLPADCAHRLVSLLTQALEECAEKQHQLQQNLARCRSILGDWNSGAPDSPTIKDNSCVKQAREPSSEELKELELLSRALEKALKIRTKFLSHVPPCEATGSTKAPEKKPVTHVAVKQQGVNCKESISTSIKMIPVKQKPSSSRKPSVYALKPPYRTDLEVKRLRGVTSARLNRKVSKGSERKSPQGAASPKAKGPVKITRVECGKISAVENPRILLGMSVSAQDVKHSSLHENCASEGDFASTRTSYFETESCLSGASAPGMCTEPQISTLQEKGTLLKLPLPFRKASFRLTRLWEDCCLYQMSSEAAAARDHFMEKLQATFSSPSPSFSLSEVEKELTSLRGVYFLLSQCVGAEMPASLGENPAWEREYESLLVLEGLQSMISQNLDKASQLQEAVKSQVQFISASGSEVSSSSAEGPFLQRRRSCCPETFEPPPLLCYSSLKELQEVESLRLQVAMLSQQIDIQKAMEDELLPLLKPQPAPQGSPASLYRAIYTLLCEGGKHFPALVSEEDLSRCLEP</sequence>
<proteinExistence type="predicted"/>
<name>A0ACB8FLB7_9SAUR</name>
<reference evidence="1" key="1">
    <citation type="submission" date="2021-08" db="EMBL/GenBank/DDBJ databases">
        <title>The first chromosome-level gecko genome reveals the dynamic sex chromosomes of Neotropical dwarf geckos (Sphaerodactylidae: Sphaerodactylus).</title>
        <authorList>
            <person name="Pinto B.J."/>
            <person name="Keating S.E."/>
            <person name="Gamble T."/>
        </authorList>
    </citation>
    <scope>NUCLEOTIDE SEQUENCE</scope>
    <source>
        <strain evidence="1">TG3544</strain>
    </source>
</reference>
<dbReference type="Proteomes" id="UP000827872">
    <property type="component" value="Linkage Group LG04"/>
</dbReference>